<dbReference type="InterPro" id="IPR021354">
    <property type="entry name" value="DUF2975"/>
</dbReference>
<dbReference type="Proteomes" id="UP000515703">
    <property type="component" value="Chromosome"/>
</dbReference>
<dbReference type="EMBL" id="AP023368">
    <property type="protein sequence ID" value="BCJ97988.1"/>
    <property type="molecule type" value="Genomic_DNA"/>
</dbReference>
<protein>
    <recommendedName>
        <fullName evidence="4">DUF2975 domain-containing protein</fullName>
    </recommendedName>
</protein>
<reference evidence="2 3" key="2">
    <citation type="submission" date="2020-08" db="EMBL/GenBank/DDBJ databases">
        <authorList>
            <person name="Ueki A."/>
            <person name="Tonouchi A."/>
        </authorList>
    </citation>
    <scope>NUCLEOTIDE SEQUENCE [LARGE SCALE GENOMIC DNA]</scope>
    <source>
        <strain evidence="2 3">CTTW</strain>
    </source>
</reference>
<organism evidence="2 3">
    <name type="scientific">Anaerocolumna chitinilytica</name>
    <dbReference type="NCBI Taxonomy" id="1727145"/>
    <lineage>
        <taxon>Bacteria</taxon>
        <taxon>Bacillati</taxon>
        <taxon>Bacillota</taxon>
        <taxon>Clostridia</taxon>
        <taxon>Lachnospirales</taxon>
        <taxon>Lachnospiraceae</taxon>
        <taxon>Anaerocolumna</taxon>
    </lineage>
</organism>
<feature type="transmembrane region" description="Helical" evidence="1">
    <location>
        <begin position="46"/>
        <end position="70"/>
    </location>
</feature>
<sequence>MSSKTLCAWVRFAVIAAAICGGFLCLVFPSWMKNILSELYGTQGSYLWIGYVLLSAVPCFAVLCLIWRVAGAIRFEKVFTEETAKTIHTAAIWLFSDAIYVFLGNIVLFLMNINHPGIVLCIMAGVLLLIVFGVLAAVLSRYISKAADLQEISEGMI</sequence>
<keyword evidence="3" id="KW-1185">Reference proteome</keyword>
<name>A0A7I8DHK4_9FIRM</name>
<proteinExistence type="predicted"/>
<reference evidence="2 3" key="1">
    <citation type="submission" date="2020-08" db="EMBL/GenBank/DDBJ databases">
        <title>Draft genome sequencing of an Anaerocolumna strain isolated from anoxic soil subjected to BSD treatment.</title>
        <authorList>
            <person name="Uek A."/>
            <person name="Tonouchi A."/>
        </authorList>
    </citation>
    <scope>NUCLEOTIDE SEQUENCE [LARGE SCALE GENOMIC DNA]</scope>
    <source>
        <strain evidence="2 3">CTTW</strain>
    </source>
</reference>
<keyword evidence="1" id="KW-1133">Transmembrane helix</keyword>
<evidence type="ECO:0000313" key="3">
    <source>
        <dbReference type="Proteomes" id="UP000515703"/>
    </source>
</evidence>
<dbReference type="AlphaFoldDB" id="A0A7I8DHK4"/>
<feature type="transmembrane region" description="Helical" evidence="1">
    <location>
        <begin position="91"/>
        <end position="111"/>
    </location>
</feature>
<keyword evidence="1" id="KW-0472">Membrane</keyword>
<feature type="transmembrane region" description="Helical" evidence="1">
    <location>
        <begin position="117"/>
        <end position="139"/>
    </location>
</feature>
<evidence type="ECO:0000256" key="1">
    <source>
        <dbReference type="SAM" id="Phobius"/>
    </source>
</evidence>
<dbReference type="Pfam" id="PF11188">
    <property type="entry name" value="DUF2975"/>
    <property type="match status" value="1"/>
</dbReference>
<accession>A0A7I8DHK4</accession>
<gene>
    <name evidence="2" type="ORF">bsdcttw_10290</name>
</gene>
<feature type="transmembrane region" description="Helical" evidence="1">
    <location>
        <begin position="12"/>
        <end position="31"/>
    </location>
</feature>
<evidence type="ECO:0008006" key="4">
    <source>
        <dbReference type="Google" id="ProtNLM"/>
    </source>
</evidence>
<keyword evidence="1" id="KW-0812">Transmembrane</keyword>
<evidence type="ECO:0000313" key="2">
    <source>
        <dbReference type="EMBL" id="BCJ97988.1"/>
    </source>
</evidence>
<dbReference type="RefSeq" id="WP_185258352.1">
    <property type="nucleotide sequence ID" value="NZ_AP023368.1"/>
</dbReference>
<dbReference type="KEGG" id="acht:bsdcttw_10290"/>